<dbReference type="InterPro" id="IPR005202">
    <property type="entry name" value="TF_GRAS"/>
</dbReference>
<keyword evidence="5" id="KW-1185">Reference proteome</keyword>
<keyword evidence="2" id="KW-0804">Transcription</keyword>
<dbReference type="EMBL" id="JAVXUP010002636">
    <property type="protein sequence ID" value="KAK3002215.1"/>
    <property type="molecule type" value="Genomic_DNA"/>
</dbReference>
<keyword evidence="1" id="KW-0805">Transcription regulation</keyword>
<name>A0AA88V5M1_9ASTE</name>
<gene>
    <name evidence="4" type="ORF">RJ639_021216</name>
</gene>
<comment type="similarity">
    <text evidence="3">Belongs to the GRAS family.</text>
</comment>
<dbReference type="Proteomes" id="UP001188597">
    <property type="component" value="Unassembled WGS sequence"/>
</dbReference>
<protein>
    <submittedName>
        <fullName evidence="4">Uncharacterized protein</fullName>
    </submittedName>
</protein>
<evidence type="ECO:0000256" key="3">
    <source>
        <dbReference type="PROSITE-ProRule" id="PRU01191"/>
    </source>
</evidence>
<dbReference type="PROSITE" id="PS50985">
    <property type="entry name" value="GRAS"/>
    <property type="match status" value="1"/>
</dbReference>
<comment type="caution">
    <text evidence="4">The sequence shown here is derived from an EMBL/GenBank/DDBJ whole genome shotgun (WGS) entry which is preliminary data.</text>
</comment>
<evidence type="ECO:0000313" key="5">
    <source>
        <dbReference type="Proteomes" id="UP001188597"/>
    </source>
</evidence>
<comment type="caution">
    <text evidence="3">Lacks conserved residue(s) required for the propagation of feature annotation.</text>
</comment>
<evidence type="ECO:0000256" key="2">
    <source>
        <dbReference type="ARBA" id="ARBA00023163"/>
    </source>
</evidence>
<proteinExistence type="inferred from homology"/>
<reference evidence="4" key="1">
    <citation type="submission" date="2022-12" db="EMBL/GenBank/DDBJ databases">
        <title>Draft genome assemblies for two species of Escallonia (Escalloniales).</title>
        <authorList>
            <person name="Chanderbali A."/>
            <person name="Dervinis C."/>
            <person name="Anghel I."/>
            <person name="Soltis D."/>
            <person name="Soltis P."/>
            <person name="Zapata F."/>
        </authorList>
    </citation>
    <scope>NUCLEOTIDE SEQUENCE</scope>
    <source>
        <strain evidence="4">UCBG64.0493</strain>
        <tissue evidence="4">Leaf</tissue>
    </source>
</reference>
<accession>A0AA88V5M1</accession>
<dbReference type="AlphaFoldDB" id="A0AA88V5M1"/>
<sequence>MFETTTPHEDHERMMFEHKVFAKDARNVIASEGTARIERAETYKQWQAWNLRAGFSHLPLNPNIVKVIIIELSTFEPSHVLHSQLPGLFHAPPISLPHLQQPMHLVLGHQIPVVLPDKPSLMPYILRLEFAHYDYRSLGTILANDFALSMVASADMKSINKFLDRRDNQRTRP</sequence>
<organism evidence="4 5">
    <name type="scientific">Escallonia herrerae</name>
    <dbReference type="NCBI Taxonomy" id="1293975"/>
    <lineage>
        <taxon>Eukaryota</taxon>
        <taxon>Viridiplantae</taxon>
        <taxon>Streptophyta</taxon>
        <taxon>Embryophyta</taxon>
        <taxon>Tracheophyta</taxon>
        <taxon>Spermatophyta</taxon>
        <taxon>Magnoliopsida</taxon>
        <taxon>eudicotyledons</taxon>
        <taxon>Gunneridae</taxon>
        <taxon>Pentapetalae</taxon>
        <taxon>asterids</taxon>
        <taxon>campanulids</taxon>
        <taxon>Escalloniales</taxon>
        <taxon>Escalloniaceae</taxon>
        <taxon>Escallonia</taxon>
    </lineage>
</organism>
<evidence type="ECO:0000256" key="1">
    <source>
        <dbReference type="ARBA" id="ARBA00023015"/>
    </source>
</evidence>
<dbReference type="Pfam" id="PF03514">
    <property type="entry name" value="GRAS"/>
    <property type="match status" value="1"/>
</dbReference>
<evidence type="ECO:0000313" key="4">
    <source>
        <dbReference type="EMBL" id="KAK3002215.1"/>
    </source>
</evidence>
<feature type="region of interest" description="SAW" evidence="3">
    <location>
        <begin position="30"/>
        <end position="110"/>
    </location>
</feature>